<dbReference type="InterPro" id="IPR036236">
    <property type="entry name" value="Znf_C2H2_sf"/>
</dbReference>
<organism evidence="6 7">
    <name type="scientific">Funneliformis mosseae</name>
    <name type="common">Endomycorrhizal fungus</name>
    <name type="synonym">Glomus mosseae</name>
    <dbReference type="NCBI Taxonomy" id="27381"/>
    <lineage>
        <taxon>Eukaryota</taxon>
        <taxon>Fungi</taxon>
        <taxon>Fungi incertae sedis</taxon>
        <taxon>Mucoromycota</taxon>
        <taxon>Glomeromycotina</taxon>
        <taxon>Glomeromycetes</taxon>
        <taxon>Glomerales</taxon>
        <taxon>Glomeraceae</taxon>
        <taxon>Funneliformis</taxon>
    </lineage>
</organism>
<dbReference type="InterPro" id="IPR003656">
    <property type="entry name" value="Znf_BED"/>
</dbReference>
<feature type="non-terminal residue" evidence="6">
    <location>
        <position position="113"/>
    </location>
</feature>
<dbReference type="GO" id="GO:0008270">
    <property type="term" value="F:zinc ion binding"/>
    <property type="evidence" value="ECO:0007669"/>
    <property type="project" value="UniProtKB-KW"/>
</dbReference>
<name>A0A9N9IFM6_FUNMO</name>
<keyword evidence="7" id="KW-1185">Reference proteome</keyword>
<feature type="region of interest" description="Disordered" evidence="4">
    <location>
        <begin position="1"/>
        <end position="46"/>
    </location>
</feature>
<dbReference type="Proteomes" id="UP000789375">
    <property type="component" value="Unassembled WGS sequence"/>
</dbReference>
<evidence type="ECO:0000256" key="4">
    <source>
        <dbReference type="SAM" id="MobiDB-lite"/>
    </source>
</evidence>
<feature type="compositionally biased region" description="Polar residues" evidence="4">
    <location>
        <begin position="35"/>
        <end position="46"/>
    </location>
</feature>
<dbReference type="SUPFAM" id="SSF57667">
    <property type="entry name" value="beta-beta-alpha zinc fingers"/>
    <property type="match status" value="1"/>
</dbReference>
<feature type="compositionally biased region" description="Acidic residues" evidence="4">
    <location>
        <begin position="25"/>
        <end position="34"/>
    </location>
</feature>
<proteinExistence type="predicted"/>
<dbReference type="AlphaFoldDB" id="A0A9N9IFM6"/>
<evidence type="ECO:0000313" key="7">
    <source>
        <dbReference type="Proteomes" id="UP000789375"/>
    </source>
</evidence>
<comment type="caution">
    <text evidence="6">The sequence shown here is derived from an EMBL/GenBank/DDBJ whole genome shotgun (WGS) entry which is preliminary data.</text>
</comment>
<evidence type="ECO:0000256" key="3">
    <source>
        <dbReference type="ARBA" id="ARBA00022833"/>
    </source>
</evidence>
<keyword evidence="3" id="KW-0862">Zinc</keyword>
<evidence type="ECO:0000256" key="2">
    <source>
        <dbReference type="ARBA" id="ARBA00022771"/>
    </source>
</evidence>
<reference evidence="6" key="1">
    <citation type="submission" date="2021-06" db="EMBL/GenBank/DDBJ databases">
        <authorList>
            <person name="Kallberg Y."/>
            <person name="Tangrot J."/>
            <person name="Rosling A."/>
        </authorList>
    </citation>
    <scope>NUCLEOTIDE SEQUENCE</scope>
    <source>
        <strain evidence="6">87-6 pot B 2015</strain>
    </source>
</reference>
<evidence type="ECO:0000256" key="1">
    <source>
        <dbReference type="ARBA" id="ARBA00022723"/>
    </source>
</evidence>
<protein>
    <submittedName>
        <fullName evidence="6">6439_t:CDS:1</fullName>
    </submittedName>
</protein>
<feature type="domain" description="BED-type" evidence="5">
    <location>
        <begin position="45"/>
        <end position="84"/>
    </location>
</feature>
<dbReference type="Pfam" id="PF02892">
    <property type="entry name" value="zf-BED"/>
    <property type="match status" value="1"/>
</dbReference>
<sequence>MDDYFNVQEEFNQEDPDHEHLNNFNDDEWEDMNPNDDNSAPVGSSSVWKYISKNPDSSGFNVCKKCHKKFQLSTGVSSLRKHLAKHQLKVPAKQGILMIKKTGPLNEKEQKEH</sequence>
<evidence type="ECO:0000259" key="5">
    <source>
        <dbReference type="Pfam" id="PF02892"/>
    </source>
</evidence>
<dbReference type="EMBL" id="CAJVPP010017811">
    <property type="protein sequence ID" value="CAG8733665.1"/>
    <property type="molecule type" value="Genomic_DNA"/>
</dbReference>
<accession>A0A9N9IFM6</accession>
<gene>
    <name evidence="6" type="ORF">FMOSSE_LOCUS15767</name>
</gene>
<evidence type="ECO:0000313" key="6">
    <source>
        <dbReference type="EMBL" id="CAG8733665.1"/>
    </source>
</evidence>
<keyword evidence="1" id="KW-0479">Metal-binding</keyword>
<keyword evidence="2" id="KW-0863">Zinc-finger</keyword>
<dbReference type="SMART" id="SM00614">
    <property type="entry name" value="ZnF_BED"/>
    <property type="match status" value="1"/>
</dbReference>
<dbReference type="GO" id="GO:0003677">
    <property type="term" value="F:DNA binding"/>
    <property type="evidence" value="ECO:0007669"/>
    <property type="project" value="InterPro"/>
</dbReference>